<protein>
    <submittedName>
        <fullName evidence="2">Uncharacterized protein</fullName>
    </submittedName>
</protein>
<dbReference type="EMBL" id="JAACJM010000184">
    <property type="protein sequence ID" value="KAF5339517.1"/>
    <property type="molecule type" value="Genomic_DNA"/>
</dbReference>
<feature type="region of interest" description="Disordered" evidence="1">
    <location>
        <begin position="112"/>
        <end position="138"/>
    </location>
</feature>
<accession>A0A8H5CFE3</accession>
<comment type="caution">
    <text evidence="2">The sequence shown here is derived from an EMBL/GenBank/DDBJ whole genome shotgun (WGS) entry which is preliminary data.</text>
</comment>
<sequence length="138" mass="15425">MYLTQLLLLSFSPPRVPFGNRNMDGNNRDNTYYEQGIQGTRPESHTDDFDCDLGAVLKTNHDDGDGGPVTVLRVITLSSLILHPHLLPLHQHALHVRLLHLVLIPNPAPKGQQLPDKMITPPFNHSPPRNSNPNPNPR</sequence>
<evidence type="ECO:0000256" key="1">
    <source>
        <dbReference type="SAM" id="MobiDB-lite"/>
    </source>
</evidence>
<evidence type="ECO:0000313" key="3">
    <source>
        <dbReference type="Proteomes" id="UP000559256"/>
    </source>
</evidence>
<proteinExistence type="predicted"/>
<feature type="compositionally biased region" description="Low complexity" evidence="1">
    <location>
        <begin position="121"/>
        <end position="138"/>
    </location>
</feature>
<organism evidence="2 3">
    <name type="scientific">Tetrapyrgos nigripes</name>
    <dbReference type="NCBI Taxonomy" id="182062"/>
    <lineage>
        <taxon>Eukaryota</taxon>
        <taxon>Fungi</taxon>
        <taxon>Dikarya</taxon>
        <taxon>Basidiomycota</taxon>
        <taxon>Agaricomycotina</taxon>
        <taxon>Agaricomycetes</taxon>
        <taxon>Agaricomycetidae</taxon>
        <taxon>Agaricales</taxon>
        <taxon>Marasmiineae</taxon>
        <taxon>Marasmiaceae</taxon>
        <taxon>Tetrapyrgos</taxon>
    </lineage>
</organism>
<reference evidence="2 3" key="1">
    <citation type="journal article" date="2020" name="ISME J.">
        <title>Uncovering the hidden diversity of litter-decomposition mechanisms in mushroom-forming fungi.</title>
        <authorList>
            <person name="Floudas D."/>
            <person name="Bentzer J."/>
            <person name="Ahren D."/>
            <person name="Johansson T."/>
            <person name="Persson P."/>
            <person name="Tunlid A."/>
        </authorList>
    </citation>
    <scope>NUCLEOTIDE SEQUENCE [LARGE SCALE GENOMIC DNA]</scope>
    <source>
        <strain evidence="2 3">CBS 291.85</strain>
    </source>
</reference>
<evidence type="ECO:0000313" key="2">
    <source>
        <dbReference type="EMBL" id="KAF5339517.1"/>
    </source>
</evidence>
<keyword evidence="3" id="KW-1185">Reference proteome</keyword>
<name>A0A8H5CFE3_9AGAR</name>
<dbReference type="AlphaFoldDB" id="A0A8H5CFE3"/>
<dbReference type="Proteomes" id="UP000559256">
    <property type="component" value="Unassembled WGS sequence"/>
</dbReference>
<gene>
    <name evidence="2" type="ORF">D9758_016366</name>
</gene>